<protein>
    <recommendedName>
        <fullName evidence="13">Alanine--tRNA ligase</fullName>
        <ecNumber evidence="13">6.1.1.7</ecNumber>
    </recommendedName>
    <alternativeName>
        <fullName evidence="13">Alanyl-tRNA synthetase</fullName>
        <shortName evidence="13">AlaRS</shortName>
    </alternativeName>
</protein>
<feature type="binding site" evidence="13">
    <location>
        <position position="706"/>
    </location>
    <ligand>
        <name>Zn(2+)</name>
        <dbReference type="ChEBI" id="CHEBI:29105"/>
    </ligand>
</feature>
<dbReference type="FunFam" id="2.40.30.130:FF:000010">
    <property type="entry name" value="Alanine--tRNA ligase"/>
    <property type="match status" value="1"/>
</dbReference>
<dbReference type="FunFam" id="3.30.930.10:FF:000056">
    <property type="entry name" value="Alanine--tRNA ligase"/>
    <property type="match status" value="1"/>
</dbReference>
<keyword evidence="9 13" id="KW-0067">ATP-binding</keyword>
<dbReference type="SMART" id="SM00863">
    <property type="entry name" value="tRNA_SAD"/>
    <property type="match status" value="1"/>
</dbReference>
<evidence type="ECO:0000256" key="7">
    <source>
        <dbReference type="ARBA" id="ARBA00022741"/>
    </source>
</evidence>
<keyword evidence="12 13" id="KW-0030">Aminoacyl-tRNA synthetase</keyword>
<dbReference type="InterPro" id="IPR018165">
    <property type="entry name" value="Ala-tRNA-synth_IIc_core"/>
</dbReference>
<dbReference type="PANTHER" id="PTHR11777">
    <property type="entry name" value="ALANYL-TRNA SYNTHETASE"/>
    <property type="match status" value="1"/>
</dbReference>
<keyword evidence="3 13" id="KW-0963">Cytoplasm</keyword>
<dbReference type="Proteomes" id="UP000060778">
    <property type="component" value="Chromosome"/>
</dbReference>
<comment type="subcellular location">
    <subcellularLocation>
        <location evidence="1 13">Cytoplasm</location>
    </subcellularLocation>
</comment>
<accession>A0A0U3F8K3</accession>
<evidence type="ECO:0000313" key="16">
    <source>
        <dbReference type="EMBL" id="ALU11961.1"/>
    </source>
</evidence>
<comment type="domain">
    <text evidence="13">Consists of three domains; the N-terminal catalytic domain, the editing domain and the C-terminal C-Ala domain. The editing domain removes incorrectly charged amino acids, while the C-Ala domain, along with tRNA(Ala), serves as a bridge to cooperatively bring together the editing and aminoacylation centers thus stimulating deacylation of misacylated tRNAs.</text>
</comment>
<dbReference type="HAMAP" id="MF_00036_A">
    <property type="entry name" value="Ala_tRNA_synth_A"/>
    <property type="match status" value="1"/>
</dbReference>
<feature type="binding site" evidence="13">
    <location>
        <position position="702"/>
    </location>
    <ligand>
        <name>Zn(2+)</name>
        <dbReference type="ChEBI" id="CHEBI:29105"/>
    </ligand>
</feature>
<dbReference type="OrthoDB" id="7506at2157"/>
<dbReference type="RefSeq" id="WP_075050244.1">
    <property type="nucleotide sequence ID" value="NZ_CP006867.1"/>
</dbReference>
<evidence type="ECO:0000313" key="17">
    <source>
        <dbReference type="Proteomes" id="UP000060778"/>
    </source>
</evidence>
<dbReference type="SUPFAM" id="SSF50447">
    <property type="entry name" value="Translation proteins"/>
    <property type="match status" value="1"/>
</dbReference>
<dbReference type="CDD" id="cd00673">
    <property type="entry name" value="AlaRS_core"/>
    <property type="match status" value="1"/>
</dbReference>
<dbReference type="Pfam" id="PF07973">
    <property type="entry name" value="tRNA_SAD"/>
    <property type="match status" value="1"/>
</dbReference>
<keyword evidence="8 13" id="KW-0862">Zinc</keyword>
<proteinExistence type="inferred from homology"/>
<dbReference type="InterPro" id="IPR022429">
    <property type="entry name" value="Ala-tRNA_lgiase_arc"/>
</dbReference>
<feature type="domain" description="Alanyl-transfer RNA synthetases family profile" evidence="15">
    <location>
        <begin position="54"/>
        <end position="745"/>
    </location>
</feature>
<comment type="catalytic activity">
    <reaction evidence="13">
        <text>tRNA(Ala) + L-alanine + ATP = L-alanyl-tRNA(Ala) + AMP + diphosphate</text>
        <dbReference type="Rhea" id="RHEA:12540"/>
        <dbReference type="Rhea" id="RHEA-COMP:9657"/>
        <dbReference type="Rhea" id="RHEA-COMP:9923"/>
        <dbReference type="ChEBI" id="CHEBI:30616"/>
        <dbReference type="ChEBI" id="CHEBI:33019"/>
        <dbReference type="ChEBI" id="CHEBI:57972"/>
        <dbReference type="ChEBI" id="CHEBI:78442"/>
        <dbReference type="ChEBI" id="CHEBI:78497"/>
        <dbReference type="ChEBI" id="CHEBI:456215"/>
        <dbReference type="EC" id="6.1.1.7"/>
    </reaction>
</comment>
<dbReference type="InterPro" id="IPR002318">
    <property type="entry name" value="Ala-tRNA-lgiase_IIc"/>
</dbReference>
<evidence type="ECO:0000256" key="1">
    <source>
        <dbReference type="ARBA" id="ARBA00004496"/>
    </source>
</evidence>
<feature type="binding site" evidence="13">
    <location>
        <position position="598"/>
    </location>
    <ligand>
        <name>Zn(2+)</name>
        <dbReference type="ChEBI" id="CHEBI:29105"/>
    </ligand>
</feature>
<evidence type="ECO:0000256" key="4">
    <source>
        <dbReference type="ARBA" id="ARBA00022555"/>
    </source>
</evidence>
<dbReference type="GO" id="GO:0005524">
    <property type="term" value="F:ATP binding"/>
    <property type="evidence" value="ECO:0007669"/>
    <property type="project" value="UniProtKB-UniRule"/>
</dbReference>
<dbReference type="GO" id="GO:0000049">
    <property type="term" value="F:tRNA binding"/>
    <property type="evidence" value="ECO:0007669"/>
    <property type="project" value="UniProtKB-KW"/>
</dbReference>
<keyword evidence="4 13" id="KW-0820">tRNA-binding</keyword>
<dbReference type="InterPro" id="IPR018163">
    <property type="entry name" value="Thr/Ala-tRNA-synth_IIc_edit"/>
</dbReference>
<dbReference type="Pfam" id="PF01411">
    <property type="entry name" value="tRNA-synt_2c"/>
    <property type="match status" value="1"/>
</dbReference>
<dbReference type="InterPro" id="IPR045864">
    <property type="entry name" value="aa-tRNA-synth_II/BPL/LPL"/>
</dbReference>
<keyword evidence="17" id="KW-1185">Reference proteome</keyword>
<dbReference type="GO" id="GO:0002161">
    <property type="term" value="F:aminoacyl-tRNA deacylase activity"/>
    <property type="evidence" value="ECO:0007669"/>
    <property type="project" value="TreeGrafter"/>
</dbReference>
<keyword evidence="10 13" id="KW-0694">RNA-binding</keyword>
<comment type="function">
    <text evidence="13">Catalyzes the attachment of alanine to tRNA(Ala) in a two-step reaction: alanine is first activated by ATP to form Ala-AMP and then transferred to the acceptor end of tRNA(Ala). Also edits incorrectly charged Ser-tRNA(Ala) and Gly-tRNA(Ala) via its editing domain.</text>
</comment>
<dbReference type="InterPro" id="IPR050058">
    <property type="entry name" value="Ala-tRNA_ligase"/>
</dbReference>
<gene>
    <name evidence="13" type="primary">alaS</name>
    <name evidence="16" type="ORF">EYM_06635</name>
</gene>
<dbReference type="AlphaFoldDB" id="A0A0U3F8K3"/>
<dbReference type="KEGG" id="iis:EYM_06635"/>
<dbReference type="GO" id="GO:0004813">
    <property type="term" value="F:alanine-tRNA ligase activity"/>
    <property type="evidence" value="ECO:0007669"/>
    <property type="project" value="UniProtKB-UniRule"/>
</dbReference>
<evidence type="ECO:0000256" key="11">
    <source>
        <dbReference type="ARBA" id="ARBA00022917"/>
    </source>
</evidence>
<dbReference type="InterPro" id="IPR018164">
    <property type="entry name" value="Ala-tRNA-synth_IIc_N"/>
</dbReference>
<evidence type="ECO:0000256" key="6">
    <source>
        <dbReference type="ARBA" id="ARBA00022723"/>
    </source>
</evidence>
<dbReference type="FunFam" id="3.30.54.20:FF:000004">
    <property type="entry name" value="Alanine--tRNA ligase"/>
    <property type="match status" value="1"/>
</dbReference>
<dbReference type="SUPFAM" id="SSF55186">
    <property type="entry name" value="ThrRS/AlaRS common domain"/>
    <property type="match status" value="1"/>
</dbReference>
<comment type="similarity">
    <text evidence="2 13">Belongs to the class-II aminoacyl-tRNA synthetase family.</text>
</comment>
<dbReference type="Gene3D" id="2.40.30.130">
    <property type="match status" value="1"/>
</dbReference>
<evidence type="ECO:0000256" key="5">
    <source>
        <dbReference type="ARBA" id="ARBA00022598"/>
    </source>
</evidence>
<dbReference type="GO" id="GO:0006419">
    <property type="term" value="P:alanyl-tRNA aminoacylation"/>
    <property type="evidence" value="ECO:0007669"/>
    <property type="project" value="UniProtKB-UniRule"/>
</dbReference>
<evidence type="ECO:0000256" key="12">
    <source>
        <dbReference type="ARBA" id="ARBA00023146"/>
    </source>
</evidence>
<keyword evidence="7 13" id="KW-0547">Nucleotide-binding</keyword>
<dbReference type="PATRIC" id="fig|940295.4.peg.1287"/>
<dbReference type="GeneID" id="30680701"/>
<evidence type="ECO:0000256" key="2">
    <source>
        <dbReference type="ARBA" id="ARBA00008226"/>
    </source>
</evidence>
<dbReference type="GO" id="GO:0005737">
    <property type="term" value="C:cytoplasm"/>
    <property type="evidence" value="ECO:0007669"/>
    <property type="project" value="UniProtKB-SubCell"/>
</dbReference>
<feature type="coiled-coil region" evidence="14">
    <location>
        <begin position="736"/>
        <end position="791"/>
    </location>
</feature>
<dbReference type="Gene3D" id="3.30.980.10">
    <property type="entry name" value="Threonyl-trna Synthetase, Chain A, domain 2"/>
    <property type="match status" value="1"/>
</dbReference>
<dbReference type="InterPro" id="IPR018162">
    <property type="entry name" value="Ala-tRNA-ligase_IIc_anticod-bd"/>
</dbReference>
<dbReference type="NCBIfam" id="TIGR03683">
    <property type="entry name" value="A-tRNA_syn_arch"/>
    <property type="match status" value="1"/>
</dbReference>
<feature type="binding site" evidence="13">
    <location>
        <position position="602"/>
    </location>
    <ligand>
        <name>Zn(2+)</name>
        <dbReference type="ChEBI" id="CHEBI:29105"/>
    </ligand>
</feature>
<dbReference type="Gene3D" id="3.30.930.10">
    <property type="entry name" value="Bira Bifunctional Protein, Domain 2"/>
    <property type="match status" value="1"/>
</dbReference>
<evidence type="ECO:0000256" key="9">
    <source>
        <dbReference type="ARBA" id="ARBA00022840"/>
    </source>
</evidence>
<evidence type="ECO:0000256" key="13">
    <source>
        <dbReference type="HAMAP-Rule" id="MF_00036"/>
    </source>
</evidence>
<name>A0A0U3F8K3_9CREN</name>
<dbReference type="PRINTS" id="PR00980">
    <property type="entry name" value="TRNASYNTHALA"/>
</dbReference>
<evidence type="ECO:0000259" key="15">
    <source>
        <dbReference type="PROSITE" id="PS50860"/>
    </source>
</evidence>
<organism evidence="16 17">
    <name type="scientific">Ignicoccus islandicus DSM 13165</name>
    <dbReference type="NCBI Taxonomy" id="940295"/>
    <lineage>
        <taxon>Archaea</taxon>
        <taxon>Thermoproteota</taxon>
        <taxon>Thermoprotei</taxon>
        <taxon>Desulfurococcales</taxon>
        <taxon>Desulfurococcaceae</taxon>
        <taxon>Ignicoccus</taxon>
    </lineage>
</organism>
<keyword evidence="6 13" id="KW-0479">Metal-binding</keyword>
<dbReference type="SUPFAM" id="SSF55681">
    <property type="entry name" value="Class II aaRS and biotin synthetases"/>
    <property type="match status" value="1"/>
</dbReference>
<dbReference type="PROSITE" id="PS50860">
    <property type="entry name" value="AA_TRNA_LIGASE_II_ALA"/>
    <property type="match status" value="1"/>
</dbReference>
<dbReference type="NCBIfam" id="TIGR00344">
    <property type="entry name" value="alaS"/>
    <property type="match status" value="1"/>
</dbReference>
<dbReference type="GO" id="GO:0008270">
    <property type="term" value="F:zinc ion binding"/>
    <property type="evidence" value="ECO:0007669"/>
    <property type="project" value="UniProtKB-UniRule"/>
</dbReference>
<comment type="cofactor">
    <cofactor evidence="13">
        <name>Zn(2+)</name>
        <dbReference type="ChEBI" id="CHEBI:29105"/>
    </cofactor>
    <text evidence="13">Binds 1 zinc ion per subunit.</text>
</comment>
<evidence type="ECO:0000256" key="3">
    <source>
        <dbReference type="ARBA" id="ARBA00022490"/>
    </source>
</evidence>
<dbReference type="SUPFAM" id="SSF101353">
    <property type="entry name" value="Putative anticodon-binding domain of alanyl-tRNA synthetase (AlaRS)"/>
    <property type="match status" value="1"/>
</dbReference>
<evidence type="ECO:0000256" key="8">
    <source>
        <dbReference type="ARBA" id="ARBA00022833"/>
    </source>
</evidence>
<reference evidence="16 17" key="1">
    <citation type="submission" date="2013-11" db="EMBL/GenBank/DDBJ databases">
        <title>Comparative genomics of Ignicoccus.</title>
        <authorList>
            <person name="Podar M."/>
        </authorList>
    </citation>
    <scope>NUCLEOTIDE SEQUENCE [LARGE SCALE GENOMIC DNA]</scope>
    <source>
        <strain evidence="16 17">DSM 13165</strain>
    </source>
</reference>
<evidence type="ECO:0000256" key="10">
    <source>
        <dbReference type="ARBA" id="ARBA00022884"/>
    </source>
</evidence>
<keyword evidence="5 13" id="KW-0436">Ligase</keyword>
<dbReference type="STRING" id="940295.EYM_06635"/>
<keyword evidence="11 13" id="KW-0648">Protein biosynthesis</keyword>
<keyword evidence="14" id="KW-0175">Coiled coil</keyword>
<dbReference type="EMBL" id="CP006867">
    <property type="protein sequence ID" value="ALU11961.1"/>
    <property type="molecule type" value="Genomic_DNA"/>
</dbReference>
<sequence length="887" mass="101544">MSEYELQFFKENGFKRKKCKMCGNYFWTLGDHEVCGDAPCQEYEFFDVPVKRPLSLYEARMEFLKFFEEHGHAIIEPRPVVARWRDDLFLTIASIVVFQPHVTSGKVPPPANPLVISQPCIRLEDIDNVGLTLGRHMTGFEMGGHHAFNYPDREVYWKEETVRLAFEFFTERLGIPPELINFKESWWEGGGNAGPSFEVTVAGLELATLVFMQYEVKGEKQYVPMNLRVVDTGYGIERIAWFTQKTPTAFHAIYGDMVREFHKLLGVEEPPNELLYALVRSAGLMDPEVPETMERVYSKASERIGMSVNEIKEIHRKVSLVYQVLDHTRTLIWMLGDGIVPSNTGEGYLARLVIRRALRSLWKLNSDVSLVELVRLQLNYWKNQYPRAWKNKDYILDVIEFEEEKFKDTLKKGERMVERLLKKKKSLSLEDLIVLYDSHGIPPEVVEDVAKRVGVEVHVPPNFYSLVAQRHQKEVRRVKSAEEKAKLPPDIIEWARSLPPTRRLFHEDPYKREFDARVVAFKDKYLVLDQTAFYPEGGGQLHDVGVIMKGNSKFDVVNVQKVGDVIVHELKEPYDGSEGDLVIGKIDWIRRYTLMRHHTGTHVMLAAIRKVLGDHVWQAGAEKTPEKARLDFTHHKPLTKEQIELIEKEANRVIDERRKIRAFTLPRNEAESKYWFTIYQGGIPPDKEIRLVEIEGWDIQACFGTHLSNTGEIGALKIISTRKIQDGVVRVEYVAATRVAEEARKAENLIESLSAKLGGDKASLISRLESLLEKEKKERELLTKYRKLLKELYLNKAKELGKIKVIELDVNDKELAQEILKELSESGIAAVIIGETVELASNSDVGLGKLVREIGICRGGGKGTRATARCNSPEDAKRLVEAIAKRL</sequence>
<evidence type="ECO:0000256" key="14">
    <source>
        <dbReference type="SAM" id="Coils"/>
    </source>
</evidence>
<dbReference type="InterPro" id="IPR009000">
    <property type="entry name" value="Transl_B-barrel_sf"/>
</dbReference>
<dbReference type="EC" id="6.1.1.7" evidence="13"/>
<dbReference type="PANTHER" id="PTHR11777:SF9">
    <property type="entry name" value="ALANINE--TRNA LIGASE, CYTOPLASMIC"/>
    <property type="match status" value="1"/>
</dbReference>
<dbReference type="InterPro" id="IPR012947">
    <property type="entry name" value="tRNA_SAD"/>
</dbReference>